<evidence type="ECO:0000313" key="3">
    <source>
        <dbReference type="Proteomes" id="UP000563268"/>
    </source>
</evidence>
<dbReference type="Proteomes" id="UP000590218">
    <property type="component" value="Unassembled WGS sequence"/>
</dbReference>
<evidence type="ECO:0000313" key="1">
    <source>
        <dbReference type="EMBL" id="NWE07633.1"/>
    </source>
</evidence>
<dbReference type="AlphaFoldDB" id="A0A7Y8KBI6"/>
<dbReference type="EMBL" id="JACARL010000033">
    <property type="protein sequence ID" value="NWE81775.1"/>
    <property type="molecule type" value="Genomic_DNA"/>
</dbReference>
<dbReference type="RefSeq" id="WP_176992159.1">
    <property type="nucleotide sequence ID" value="NZ_JACARL010000033.1"/>
</dbReference>
<reference evidence="3 4" key="1">
    <citation type="submission" date="2020-04" db="EMBL/GenBank/DDBJ databases">
        <title>Molecular characterization of pseudomonads from Agaricus bisporus reveal novel blotch 2 pathogens in Western Europe.</title>
        <authorList>
            <person name="Taparia T."/>
            <person name="Krijger M."/>
            <person name="Haynes E."/>
            <person name="Elpinstone J.G."/>
            <person name="Noble R."/>
            <person name="Van Der Wolf J."/>
        </authorList>
    </citation>
    <scope>NUCLEOTIDE SEQUENCE [LARGE SCALE GENOMIC DNA]</scope>
    <source>
        <strain evidence="2 4">K6002</strain>
        <strain evidence="1 3">K7002</strain>
    </source>
</reference>
<protein>
    <submittedName>
        <fullName evidence="2">Uncharacterized protein</fullName>
    </submittedName>
</protein>
<evidence type="ECO:0000313" key="2">
    <source>
        <dbReference type="EMBL" id="NWE81775.1"/>
    </source>
</evidence>
<proteinExistence type="predicted"/>
<sequence length="138" mass="15338">MQVVDKATQAGLDSGILQTKTETFFGLALTNQQKAIVQVGGCNLEHIGGTLAGQVGQIHRVHELLYRFRVYRVPYGFTGIIVPWLFLVSANVKARVCFVSQPCIQRRGKRESSVLMLTSASFAQMELDRSLKLVRDGR</sequence>
<gene>
    <name evidence="1" type="ORF">HX788_11105</name>
    <name evidence="2" type="ORF">HX795_06670</name>
</gene>
<comment type="caution">
    <text evidence="2">The sequence shown here is derived from an EMBL/GenBank/DDBJ whole genome shotgun (WGS) entry which is preliminary data.</text>
</comment>
<dbReference type="EMBL" id="JACARM010000024">
    <property type="protein sequence ID" value="NWE07633.1"/>
    <property type="molecule type" value="Genomic_DNA"/>
</dbReference>
<accession>A0A7Y8KBI6</accession>
<dbReference type="Proteomes" id="UP000563268">
    <property type="component" value="Unassembled WGS sequence"/>
</dbReference>
<organism evidence="2 4">
    <name type="scientific">Pseudomonas edaphica</name>
    <dbReference type="NCBI Taxonomy" id="2006980"/>
    <lineage>
        <taxon>Bacteria</taxon>
        <taxon>Pseudomonadati</taxon>
        <taxon>Pseudomonadota</taxon>
        <taxon>Gammaproteobacteria</taxon>
        <taxon>Pseudomonadales</taxon>
        <taxon>Pseudomonadaceae</taxon>
        <taxon>Pseudomonas</taxon>
    </lineage>
</organism>
<name>A0A7Y8KBI6_9PSED</name>
<evidence type="ECO:0000313" key="4">
    <source>
        <dbReference type="Proteomes" id="UP000590218"/>
    </source>
</evidence>